<dbReference type="AlphaFoldDB" id="A0A4Y2R7Z2"/>
<proteinExistence type="predicted"/>
<name>A0A4Y2R7Z2_ARAVE</name>
<organism evidence="1 2">
    <name type="scientific">Araneus ventricosus</name>
    <name type="common">Orbweaver spider</name>
    <name type="synonym">Epeira ventricosa</name>
    <dbReference type="NCBI Taxonomy" id="182803"/>
    <lineage>
        <taxon>Eukaryota</taxon>
        <taxon>Metazoa</taxon>
        <taxon>Ecdysozoa</taxon>
        <taxon>Arthropoda</taxon>
        <taxon>Chelicerata</taxon>
        <taxon>Arachnida</taxon>
        <taxon>Araneae</taxon>
        <taxon>Araneomorphae</taxon>
        <taxon>Entelegynae</taxon>
        <taxon>Araneoidea</taxon>
        <taxon>Araneidae</taxon>
        <taxon>Araneus</taxon>
    </lineage>
</organism>
<comment type="caution">
    <text evidence="1">The sequence shown here is derived from an EMBL/GenBank/DDBJ whole genome shotgun (WGS) entry which is preliminary data.</text>
</comment>
<keyword evidence="2" id="KW-1185">Reference proteome</keyword>
<reference evidence="1 2" key="1">
    <citation type="journal article" date="2019" name="Sci. Rep.">
        <title>Orb-weaving spider Araneus ventricosus genome elucidates the spidroin gene catalogue.</title>
        <authorList>
            <person name="Kono N."/>
            <person name="Nakamura H."/>
            <person name="Ohtoshi R."/>
            <person name="Moran D.A.P."/>
            <person name="Shinohara A."/>
            <person name="Yoshida Y."/>
            <person name="Fujiwara M."/>
            <person name="Mori M."/>
            <person name="Tomita M."/>
            <person name="Arakawa K."/>
        </authorList>
    </citation>
    <scope>NUCLEOTIDE SEQUENCE [LARGE SCALE GENOMIC DNA]</scope>
</reference>
<protein>
    <submittedName>
        <fullName evidence="1">Uncharacterized protein</fullName>
    </submittedName>
</protein>
<dbReference type="Proteomes" id="UP000499080">
    <property type="component" value="Unassembled WGS sequence"/>
</dbReference>
<evidence type="ECO:0000313" key="1">
    <source>
        <dbReference type="EMBL" id="GBN71884.1"/>
    </source>
</evidence>
<evidence type="ECO:0000313" key="2">
    <source>
        <dbReference type="Proteomes" id="UP000499080"/>
    </source>
</evidence>
<sequence length="90" mass="9563">MASGVARVSGAQQWRFSAQALEAVASCLENPDGLKIHSKHTVAQTGGELAAFGRGRESQNVLDGNCSAMPTAKLRHWVRKGASKTILRTS</sequence>
<accession>A0A4Y2R7Z2</accession>
<dbReference type="EMBL" id="BGPR01016114">
    <property type="protein sequence ID" value="GBN71884.1"/>
    <property type="molecule type" value="Genomic_DNA"/>
</dbReference>
<gene>
    <name evidence="1" type="ORF">AVEN_107967_1</name>
</gene>